<proteinExistence type="predicted"/>
<reference evidence="3 4" key="1">
    <citation type="submission" date="2019-12" db="EMBL/GenBank/DDBJ databases">
        <title>A genome sequence resource for the geographically widespread anthracnose pathogen Colletotrichum asianum.</title>
        <authorList>
            <person name="Meng Y."/>
        </authorList>
    </citation>
    <scope>NUCLEOTIDE SEQUENCE [LARGE SCALE GENOMIC DNA]</scope>
    <source>
        <strain evidence="3 4">ICMP 18580</strain>
    </source>
</reference>
<evidence type="ECO:0000313" key="3">
    <source>
        <dbReference type="EMBL" id="KAF0325377.1"/>
    </source>
</evidence>
<evidence type="ECO:0000313" key="4">
    <source>
        <dbReference type="Proteomes" id="UP000434172"/>
    </source>
</evidence>
<dbReference type="EMBL" id="WOWK01000037">
    <property type="protein sequence ID" value="KAF0325377.1"/>
    <property type="molecule type" value="Genomic_DNA"/>
</dbReference>
<dbReference type="Proteomes" id="UP000434172">
    <property type="component" value="Unassembled WGS sequence"/>
</dbReference>
<evidence type="ECO:0000256" key="2">
    <source>
        <dbReference type="SAM" id="MobiDB-lite"/>
    </source>
</evidence>
<evidence type="ECO:0000256" key="1">
    <source>
        <dbReference type="SAM" id="Coils"/>
    </source>
</evidence>
<feature type="coiled-coil region" evidence="1">
    <location>
        <begin position="273"/>
        <end position="300"/>
    </location>
</feature>
<name>A0A8H3WGG4_9PEZI</name>
<gene>
    <name evidence="3" type="ORF">GQ607_007411</name>
</gene>
<sequence length="596" mass="65400">MPKQQFIAARSSRHRIAVVALFRALLREGREVTLPQDVCRKGKKPVPDLIRRGFQRNKADVSPRLIFAALSAGYKVVSRGQFLTFFKNARVPESKEQAEIITYLRQKNEHIARAEAKKRPGRKPRGPATPPSKPVLQRISADGEEPEYVSRLFPRPRDSFEGRRKIPQVIVTAQGHTFLRHKRPQPRVVSDILRRKTWRKARINEASIEMTECDYAAAREEDEWDSLVDEQLRAAGQHSRGGHSASTSTYYQSVQDSYYHMIGQIDRERQNELAKAKALIEAVKGEEELLAQEVEEARRHGVRIVPTVIEKLRPYMKHRKLRKETKLKRFKKKRVDRWKGSLGGLEPGPVKPSKEGAYQEPLSHVSIKPGALMTILANPFPWPATAAQLLDDCKEGTLMAVNPSCEISLSATDARSIVAVRGDDKTEEKDGGMDNTGLGASSTDAFGTSRTVISKVSFLITGLAAGGVGAASVVVSKLRREKIEEDMLACVLSVKLGSRAMVGVLVRGVAGVFARMGRREAELRDGNADVGGICGFGDGESVARAVAEVGMPLDITAAFRITQAFACSEGIRVAIAGRDGAAEGVDTGIGGGRTAL</sequence>
<dbReference type="OrthoDB" id="3925971at2759"/>
<keyword evidence="4" id="KW-1185">Reference proteome</keyword>
<protein>
    <submittedName>
        <fullName evidence="3">DNA repair protein</fullName>
    </submittedName>
</protein>
<dbReference type="AlphaFoldDB" id="A0A8H3WGG4"/>
<keyword evidence="1" id="KW-0175">Coiled coil</keyword>
<feature type="region of interest" description="Disordered" evidence="2">
    <location>
        <begin position="115"/>
        <end position="136"/>
    </location>
</feature>
<organism evidence="3 4">
    <name type="scientific">Colletotrichum asianum</name>
    <dbReference type="NCBI Taxonomy" id="702518"/>
    <lineage>
        <taxon>Eukaryota</taxon>
        <taxon>Fungi</taxon>
        <taxon>Dikarya</taxon>
        <taxon>Ascomycota</taxon>
        <taxon>Pezizomycotina</taxon>
        <taxon>Sordariomycetes</taxon>
        <taxon>Hypocreomycetidae</taxon>
        <taxon>Glomerellales</taxon>
        <taxon>Glomerellaceae</taxon>
        <taxon>Colletotrichum</taxon>
        <taxon>Colletotrichum gloeosporioides species complex</taxon>
    </lineage>
</organism>
<comment type="caution">
    <text evidence="3">The sequence shown here is derived from an EMBL/GenBank/DDBJ whole genome shotgun (WGS) entry which is preliminary data.</text>
</comment>
<accession>A0A8H3WGG4</accession>